<gene>
    <name evidence="2" type="ORF">PEV8663_03009</name>
</gene>
<dbReference type="Pfam" id="PF01963">
    <property type="entry name" value="TraB_PrgY_gumN"/>
    <property type="match status" value="1"/>
</dbReference>
<evidence type="ECO:0000256" key="1">
    <source>
        <dbReference type="SAM" id="SignalP"/>
    </source>
</evidence>
<dbReference type="CDD" id="cd14789">
    <property type="entry name" value="Tiki"/>
    <property type="match status" value="1"/>
</dbReference>
<dbReference type="InterPro" id="IPR047111">
    <property type="entry name" value="YbaP-like"/>
</dbReference>
<dbReference type="PANTHER" id="PTHR40590">
    <property type="entry name" value="CYTOPLASMIC PROTEIN-RELATED"/>
    <property type="match status" value="1"/>
</dbReference>
<accession>A0A238KR39</accession>
<protein>
    <submittedName>
        <fullName evidence="2">TraB family protein</fullName>
    </submittedName>
</protein>
<reference evidence="2 3" key="1">
    <citation type="submission" date="2017-05" db="EMBL/GenBank/DDBJ databases">
        <authorList>
            <person name="Song R."/>
            <person name="Chenine A.L."/>
            <person name="Ruprecht R.M."/>
        </authorList>
    </citation>
    <scope>NUCLEOTIDE SEQUENCE [LARGE SCALE GENOMIC DNA]</scope>
    <source>
        <strain evidence="2 3">CECT 8663</strain>
    </source>
</reference>
<dbReference type="InterPro" id="IPR002816">
    <property type="entry name" value="TraB/PrgY/GumN_fam"/>
</dbReference>
<proteinExistence type="predicted"/>
<keyword evidence="1" id="KW-0732">Signal</keyword>
<feature type="chain" id="PRO_5011969178" evidence="1">
    <location>
        <begin position="21"/>
        <end position="331"/>
    </location>
</feature>
<dbReference type="Proteomes" id="UP000220836">
    <property type="component" value="Unassembled WGS sequence"/>
</dbReference>
<keyword evidence="3" id="KW-1185">Reference proteome</keyword>
<dbReference type="OrthoDB" id="9806326at2"/>
<organism evidence="2 3">
    <name type="scientific">Pelagimonas varians</name>
    <dbReference type="NCBI Taxonomy" id="696760"/>
    <lineage>
        <taxon>Bacteria</taxon>
        <taxon>Pseudomonadati</taxon>
        <taxon>Pseudomonadota</taxon>
        <taxon>Alphaproteobacteria</taxon>
        <taxon>Rhodobacterales</taxon>
        <taxon>Roseobacteraceae</taxon>
        <taxon>Pelagimonas</taxon>
    </lineage>
</organism>
<feature type="signal peptide" evidence="1">
    <location>
        <begin position="1"/>
        <end position="20"/>
    </location>
</feature>
<dbReference type="PANTHER" id="PTHR40590:SF1">
    <property type="entry name" value="CYTOPLASMIC PROTEIN"/>
    <property type="match status" value="1"/>
</dbReference>
<sequence>MLRYLFTFLVCTLAAQSAEATCAGTDLRSGLTAMQRNELKNSVDATPFASGNHWQAVRGEDVLHLIGTLHLDDPRLKAPFDRLAPLVQSADLLLLEANDRDTTDLQKRLASDPSLILLQGDTLIDLMPAPDWDRLAEAAQARGIPPFMAAKMQPWYLSMTLAIPPCMMADFQSGANGLDAQLNQVANDANVPTRSLEDTQTLFQIFAQEPLETQIDMMKVSLTDAETAENGMTTTLATYFEEQIAEGWHINRILAPQLSQMSKNQADAVFEELEQELLVNRNRAWIPVILDAAAETDGPIVVAFGAAHLMGEFGVLNLLAQEGFTLSRQKF</sequence>
<dbReference type="RefSeq" id="WP_097805485.1">
    <property type="nucleotide sequence ID" value="NZ_FXYH01000011.1"/>
</dbReference>
<name>A0A238KR39_9RHOB</name>
<evidence type="ECO:0000313" key="3">
    <source>
        <dbReference type="Proteomes" id="UP000220836"/>
    </source>
</evidence>
<dbReference type="AlphaFoldDB" id="A0A238KR39"/>
<dbReference type="EMBL" id="FXYH01000011">
    <property type="protein sequence ID" value="SMX45319.1"/>
    <property type="molecule type" value="Genomic_DNA"/>
</dbReference>
<evidence type="ECO:0000313" key="2">
    <source>
        <dbReference type="EMBL" id="SMX45319.1"/>
    </source>
</evidence>